<dbReference type="InterPro" id="IPR000551">
    <property type="entry name" value="MerR-type_HTH_dom"/>
</dbReference>
<dbReference type="RefSeq" id="WP_268059402.1">
    <property type="nucleotide sequence ID" value="NZ_JAPQFJ010000001.1"/>
</dbReference>
<dbReference type="InterPro" id="IPR009061">
    <property type="entry name" value="DNA-bd_dom_put_sf"/>
</dbReference>
<dbReference type="SMART" id="SM00422">
    <property type="entry name" value="HTH_MERR"/>
    <property type="match status" value="1"/>
</dbReference>
<dbReference type="Gene3D" id="1.10.1660.10">
    <property type="match status" value="1"/>
</dbReference>
<keyword evidence="4" id="KW-1185">Reference proteome</keyword>
<dbReference type="Pfam" id="PF13411">
    <property type="entry name" value="MerR_1"/>
    <property type="match status" value="1"/>
</dbReference>
<reference evidence="3" key="1">
    <citation type="submission" date="2022-12" db="EMBL/GenBank/DDBJ databases">
        <title>Clostridium sp. nov., isolated from industrial wastewater.</title>
        <authorList>
            <person name="Jiayan W."/>
        </authorList>
    </citation>
    <scope>NUCLEOTIDE SEQUENCE</scope>
    <source>
        <strain evidence="3">ZC22-4</strain>
    </source>
</reference>
<dbReference type="SMART" id="SM00871">
    <property type="entry name" value="AraC_E_bind"/>
    <property type="match status" value="1"/>
</dbReference>
<feature type="domain" description="HTH merR-type" evidence="2">
    <location>
        <begin position="1"/>
        <end position="71"/>
    </location>
</feature>
<evidence type="ECO:0000259" key="2">
    <source>
        <dbReference type="PROSITE" id="PS50937"/>
    </source>
</evidence>
<dbReference type="InterPro" id="IPR011256">
    <property type="entry name" value="Reg_factor_effector_dom_sf"/>
</dbReference>
<dbReference type="InterPro" id="IPR047057">
    <property type="entry name" value="MerR_fam"/>
</dbReference>
<dbReference type="InterPro" id="IPR029442">
    <property type="entry name" value="GyrI-like"/>
</dbReference>
<dbReference type="PANTHER" id="PTHR30204">
    <property type="entry name" value="REDOX-CYCLING DRUG-SENSING TRANSCRIPTIONAL ACTIVATOR SOXR"/>
    <property type="match status" value="1"/>
</dbReference>
<dbReference type="Gene3D" id="3.20.80.10">
    <property type="entry name" value="Regulatory factor, effector binding domain"/>
    <property type="match status" value="1"/>
</dbReference>
<protein>
    <submittedName>
        <fullName evidence="3">MerR family transcriptional regulator</fullName>
    </submittedName>
</protein>
<proteinExistence type="predicted"/>
<dbReference type="Proteomes" id="UP001144612">
    <property type="component" value="Unassembled WGS sequence"/>
</dbReference>
<name>A0ABT4D426_9CLOT</name>
<evidence type="ECO:0000313" key="3">
    <source>
        <dbReference type="EMBL" id="MCY6957041.1"/>
    </source>
</evidence>
<evidence type="ECO:0000256" key="1">
    <source>
        <dbReference type="ARBA" id="ARBA00023125"/>
    </source>
</evidence>
<accession>A0ABT4D426</accession>
<dbReference type="Pfam" id="PF06445">
    <property type="entry name" value="GyrI-like"/>
    <property type="match status" value="1"/>
</dbReference>
<dbReference type="SUPFAM" id="SSF55136">
    <property type="entry name" value="Probable bacterial effector-binding domain"/>
    <property type="match status" value="1"/>
</dbReference>
<dbReference type="InterPro" id="IPR010499">
    <property type="entry name" value="AraC_E-bd"/>
</dbReference>
<sequence length="272" mass="31649">MFKIGEFAKLNKISVKTLRYYDELGILRPAKIDDETGYRYYSAKQLPRLNKIIALKNLSFSLSEISKILQSDLSVNIVTSMLYKKKQEIMQNIKLEKVRLVKVERLINSIKEDDDLMLKYDVVLKKLERKKVASIRDIIGDYSKQHNLWIELMGYLQSNNAKIVAPSMSVYYDPGHKENDVDIEVMSCIGNDIQETDRIKIKELSEVENAACLIHKGPYEEFNISYNVLLKWIEENGYRIAGPNRELYLEGERSTDNPQEYITEIQIPVEKN</sequence>
<dbReference type="PROSITE" id="PS50937">
    <property type="entry name" value="HTH_MERR_2"/>
    <property type="match status" value="1"/>
</dbReference>
<keyword evidence="1" id="KW-0238">DNA-binding</keyword>
<gene>
    <name evidence="3" type="ORF">OW729_00330</name>
</gene>
<dbReference type="PANTHER" id="PTHR30204:SF97">
    <property type="entry name" value="MERR FAMILY REGULATORY PROTEIN"/>
    <property type="match status" value="1"/>
</dbReference>
<dbReference type="EMBL" id="JAPQFJ010000001">
    <property type="protein sequence ID" value="MCY6957041.1"/>
    <property type="molecule type" value="Genomic_DNA"/>
</dbReference>
<evidence type="ECO:0000313" key="4">
    <source>
        <dbReference type="Proteomes" id="UP001144612"/>
    </source>
</evidence>
<dbReference type="CDD" id="cd01107">
    <property type="entry name" value="HTH_BmrR"/>
    <property type="match status" value="1"/>
</dbReference>
<organism evidence="3 4">
    <name type="scientific">Clostridium brassicae</name>
    <dbReference type="NCBI Taxonomy" id="2999072"/>
    <lineage>
        <taxon>Bacteria</taxon>
        <taxon>Bacillati</taxon>
        <taxon>Bacillota</taxon>
        <taxon>Clostridia</taxon>
        <taxon>Eubacteriales</taxon>
        <taxon>Clostridiaceae</taxon>
        <taxon>Clostridium</taxon>
    </lineage>
</organism>
<dbReference type="SUPFAM" id="SSF46955">
    <property type="entry name" value="Putative DNA-binding domain"/>
    <property type="match status" value="1"/>
</dbReference>
<comment type="caution">
    <text evidence="3">The sequence shown here is derived from an EMBL/GenBank/DDBJ whole genome shotgun (WGS) entry which is preliminary data.</text>
</comment>